<keyword evidence="1" id="KW-0645">Protease</keyword>
<dbReference type="InterPro" id="IPR000994">
    <property type="entry name" value="Pept_M24"/>
</dbReference>
<dbReference type="InterPro" id="IPR050659">
    <property type="entry name" value="Peptidase_M24B"/>
</dbReference>
<feature type="domain" description="Peptidase M24" evidence="6">
    <location>
        <begin position="154"/>
        <end position="347"/>
    </location>
</feature>
<evidence type="ECO:0000256" key="3">
    <source>
        <dbReference type="ARBA" id="ARBA00022801"/>
    </source>
</evidence>
<evidence type="ECO:0000259" key="6">
    <source>
        <dbReference type="Pfam" id="PF00557"/>
    </source>
</evidence>
<dbReference type="Gene3D" id="3.90.230.10">
    <property type="entry name" value="Creatinase/methionine aminopeptidase superfamily"/>
    <property type="match status" value="1"/>
</dbReference>
<evidence type="ECO:0000256" key="2">
    <source>
        <dbReference type="ARBA" id="ARBA00022723"/>
    </source>
</evidence>
<name>A0A7W6J183_9HYPH</name>
<dbReference type="InterPro" id="IPR000587">
    <property type="entry name" value="Creatinase_N"/>
</dbReference>
<dbReference type="InterPro" id="IPR029149">
    <property type="entry name" value="Creatin/AminoP/Spt16_N"/>
</dbReference>
<dbReference type="Proteomes" id="UP000528286">
    <property type="component" value="Unassembled WGS sequence"/>
</dbReference>
<dbReference type="Pfam" id="PF00557">
    <property type="entry name" value="Peptidase_M24"/>
    <property type="match status" value="1"/>
</dbReference>
<feature type="domain" description="Creatinase N-terminal" evidence="7">
    <location>
        <begin position="7"/>
        <end position="110"/>
    </location>
</feature>
<keyword evidence="9" id="KW-1185">Reference proteome</keyword>
<protein>
    <submittedName>
        <fullName evidence="8">Xaa-Pro aminopeptidase</fullName>
    </submittedName>
</protein>
<dbReference type="SUPFAM" id="SSF55920">
    <property type="entry name" value="Creatinase/aminopeptidase"/>
    <property type="match status" value="1"/>
</dbReference>
<comment type="similarity">
    <text evidence="5">Belongs to the peptidase M24B family.</text>
</comment>
<evidence type="ECO:0000313" key="8">
    <source>
        <dbReference type="EMBL" id="MBB4062909.1"/>
    </source>
</evidence>
<reference evidence="8 9" key="1">
    <citation type="submission" date="2020-08" db="EMBL/GenBank/DDBJ databases">
        <title>Genomic Encyclopedia of Type Strains, Phase IV (KMG-IV): sequencing the most valuable type-strain genomes for metagenomic binning, comparative biology and taxonomic classification.</title>
        <authorList>
            <person name="Goeker M."/>
        </authorList>
    </citation>
    <scope>NUCLEOTIDE SEQUENCE [LARGE SCALE GENOMIC DNA]</scope>
    <source>
        <strain evidence="8 9">DSM 29853</strain>
    </source>
</reference>
<gene>
    <name evidence="8" type="ORF">GGR23_000070</name>
</gene>
<dbReference type="GO" id="GO:0006508">
    <property type="term" value="P:proteolysis"/>
    <property type="evidence" value="ECO:0007669"/>
    <property type="project" value="UniProtKB-KW"/>
</dbReference>
<evidence type="ECO:0000256" key="4">
    <source>
        <dbReference type="ARBA" id="ARBA00023049"/>
    </source>
</evidence>
<dbReference type="SUPFAM" id="SSF53092">
    <property type="entry name" value="Creatinase/prolidase N-terminal domain"/>
    <property type="match status" value="1"/>
</dbReference>
<dbReference type="GO" id="GO:0046872">
    <property type="term" value="F:metal ion binding"/>
    <property type="evidence" value="ECO:0007669"/>
    <property type="project" value="UniProtKB-KW"/>
</dbReference>
<evidence type="ECO:0000259" key="7">
    <source>
        <dbReference type="Pfam" id="PF01321"/>
    </source>
</evidence>
<dbReference type="InterPro" id="IPR036005">
    <property type="entry name" value="Creatinase/aminopeptidase-like"/>
</dbReference>
<evidence type="ECO:0000313" key="9">
    <source>
        <dbReference type="Proteomes" id="UP000528286"/>
    </source>
</evidence>
<evidence type="ECO:0000256" key="5">
    <source>
        <dbReference type="RuleBase" id="RU000590"/>
    </source>
</evidence>
<dbReference type="PANTHER" id="PTHR46112">
    <property type="entry name" value="AMINOPEPTIDASE"/>
    <property type="match status" value="1"/>
</dbReference>
<sequence>MANHAARLDALRARMKASNTDIVAVGPSSHMLWLSGVSPHGDERPVMQIVTADKAAFLMPKLNADAARKDTDLPFYPWADDEGATGALDRLLSDFGVKDRAGLTVALDETMRADFALLLLGALREPRHAFTGETVGWLRARKDEEEYRILKANALLNDEAALAAFASLKEGMTELDVAEVVKNFYRSRGAVAEFTIVGFGENGAYPHHHCSDRRLKQGDSVLVDIGGRNNGYPSDMTRMGYFGSRPEGFDEIHAIVDRAVKAAIAAAKPGVRARDVDAAARGVITDAGYGEFFLHRTGHGLGIDIHEGPYITATSDVILEEGNVFSIEPGIYLKDRFGVRLEEIVILRKDGAEVLSGLSRDLVRGG</sequence>
<keyword evidence="4" id="KW-0482">Metalloprotease</keyword>
<dbReference type="InterPro" id="IPR001131">
    <property type="entry name" value="Peptidase_M24B_aminopep-P_CS"/>
</dbReference>
<dbReference type="PROSITE" id="PS00491">
    <property type="entry name" value="PROLINE_PEPTIDASE"/>
    <property type="match status" value="1"/>
</dbReference>
<dbReference type="EMBL" id="JACIEZ010000001">
    <property type="protein sequence ID" value="MBB4062909.1"/>
    <property type="molecule type" value="Genomic_DNA"/>
</dbReference>
<organism evidence="8 9">
    <name type="scientific">Gellertiella hungarica</name>
    <dbReference type="NCBI Taxonomy" id="1572859"/>
    <lineage>
        <taxon>Bacteria</taxon>
        <taxon>Pseudomonadati</taxon>
        <taxon>Pseudomonadota</taxon>
        <taxon>Alphaproteobacteria</taxon>
        <taxon>Hyphomicrobiales</taxon>
        <taxon>Rhizobiaceae</taxon>
        <taxon>Gellertiella</taxon>
    </lineage>
</organism>
<proteinExistence type="inferred from homology"/>
<accession>A0A7W6J183</accession>
<dbReference type="RefSeq" id="WP_183364111.1">
    <property type="nucleotide sequence ID" value="NZ_JACIEZ010000001.1"/>
</dbReference>
<keyword evidence="2 5" id="KW-0479">Metal-binding</keyword>
<dbReference type="AlphaFoldDB" id="A0A7W6J183"/>
<evidence type="ECO:0000256" key="1">
    <source>
        <dbReference type="ARBA" id="ARBA00022670"/>
    </source>
</evidence>
<dbReference type="Pfam" id="PF01321">
    <property type="entry name" value="Creatinase_N"/>
    <property type="match status" value="1"/>
</dbReference>
<dbReference type="PANTHER" id="PTHR46112:SF9">
    <property type="entry name" value="XAA-PRO AMINOPEPTIDASE"/>
    <property type="match status" value="1"/>
</dbReference>
<keyword evidence="3" id="KW-0378">Hydrolase</keyword>
<dbReference type="GO" id="GO:0004177">
    <property type="term" value="F:aminopeptidase activity"/>
    <property type="evidence" value="ECO:0007669"/>
    <property type="project" value="UniProtKB-KW"/>
</dbReference>
<dbReference type="GO" id="GO:0008237">
    <property type="term" value="F:metallopeptidase activity"/>
    <property type="evidence" value="ECO:0007669"/>
    <property type="project" value="UniProtKB-KW"/>
</dbReference>
<comment type="caution">
    <text evidence="8">The sequence shown here is derived from an EMBL/GenBank/DDBJ whole genome shotgun (WGS) entry which is preliminary data.</text>
</comment>
<dbReference type="Gene3D" id="3.40.350.10">
    <property type="entry name" value="Creatinase/prolidase N-terminal domain"/>
    <property type="match status" value="1"/>
</dbReference>
<keyword evidence="8" id="KW-0031">Aminopeptidase</keyword>